<evidence type="ECO:0000259" key="2">
    <source>
        <dbReference type="Pfam" id="PF13946"/>
    </source>
</evidence>
<dbReference type="SUPFAM" id="SSF51120">
    <property type="entry name" value="beta-Roll"/>
    <property type="match status" value="1"/>
</dbReference>
<name>A0ABT2KN21_9RHOB</name>
<dbReference type="PROSITE" id="PS00330">
    <property type="entry name" value="HEMOLYSIN_CALCIUM"/>
    <property type="match status" value="1"/>
</dbReference>
<feature type="domain" description="SCP" evidence="1">
    <location>
        <begin position="15"/>
        <end position="187"/>
    </location>
</feature>
<dbReference type="CDD" id="cd05379">
    <property type="entry name" value="CAP_bacterial"/>
    <property type="match status" value="1"/>
</dbReference>
<organism evidence="3 4">
    <name type="scientific">Alloyangia mangrovi</name>
    <dbReference type="NCBI Taxonomy" id="1779329"/>
    <lineage>
        <taxon>Bacteria</taxon>
        <taxon>Pseudomonadati</taxon>
        <taxon>Pseudomonadota</taxon>
        <taxon>Alphaproteobacteria</taxon>
        <taxon>Rhodobacterales</taxon>
        <taxon>Roseobacteraceae</taxon>
        <taxon>Alloyangia</taxon>
    </lineage>
</organism>
<dbReference type="InterPro" id="IPR035940">
    <property type="entry name" value="CAP_sf"/>
</dbReference>
<evidence type="ECO:0000313" key="3">
    <source>
        <dbReference type="EMBL" id="MCT4372255.1"/>
    </source>
</evidence>
<dbReference type="Pfam" id="PF13946">
    <property type="entry name" value="DUF4214"/>
    <property type="match status" value="2"/>
</dbReference>
<protein>
    <submittedName>
        <fullName evidence="3">DUF4214 domain-containing protein</fullName>
    </submittedName>
</protein>
<accession>A0ABT2KN21</accession>
<dbReference type="InterPro" id="IPR014044">
    <property type="entry name" value="CAP_dom"/>
</dbReference>
<gene>
    <name evidence="3" type="ORF">CLG85_018805</name>
</gene>
<dbReference type="InterPro" id="IPR008969">
    <property type="entry name" value="CarboxyPept-like_regulatory"/>
</dbReference>
<comment type="caution">
    <text evidence="3">The sequence shown here is derived from an EMBL/GenBank/DDBJ whole genome shotgun (WGS) entry which is preliminary data.</text>
</comment>
<reference evidence="4" key="1">
    <citation type="submission" date="2023-07" db="EMBL/GenBank/DDBJ databases">
        <title>Yangia mangrovi SAOS 153D genome.</title>
        <authorList>
            <person name="Verma A."/>
            <person name="Pal Y."/>
            <person name="Sundharam S."/>
            <person name="Bisht B."/>
            <person name="Srinivasan K."/>
        </authorList>
    </citation>
    <scope>NUCLEOTIDE SEQUENCE [LARGE SCALE GENOMIC DNA]</scope>
    <source>
        <strain evidence="4">SAOS 153D</strain>
    </source>
</reference>
<dbReference type="InterPro" id="IPR011049">
    <property type="entry name" value="Serralysin-like_metalloprot_C"/>
</dbReference>
<keyword evidence="4" id="KW-1185">Reference proteome</keyword>
<dbReference type="PRINTS" id="PR00313">
    <property type="entry name" value="CABNDNGRPT"/>
</dbReference>
<dbReference type="InterPro" id="IPR018511">
    <property type="entry name" value="Hemolysin-typ_Ca-bd_CS"/>
</dbReference>
<dbReference type="Pfam" id="PF00188">
    <property type="entry name" value="CAP"/>
    <property type="match status" value="1"/>
</dbReference>
<evidence type="ECO:0000259" key="1">
    <source>
        <dbReference type="Pfam" id="PF00188"/>
    </source>
</evidence>
<evidence type="ECO:0000313" key="4">
    <source>
        <dbReference type="Proteomes" id="UP000217448"/>
    </source>
</evidence>
<sequence>MSTQTPTAFEQQMLEYINRARLDPTGEFDALISDAASGTGAQANITQALDYFGVDLDLFKQQLAAYDPVAPLAWNSALADAADDHTQLMIDTKTQAHQIDDEPVLRDRVVAAGYTGWTRLNENVFAYAEDPLHSHAAFYIDWGVGTGGMQSPAGHRNAILSSGVTEVGIGVAAASGGIGPYAMTQDFGTRADYQAQLLGVVIDDADGDDFYDIGEGLGGITVIATGAAGTYTTTSWASGGYQLVLPEGVYEVSFSGAGISGELSYSVAMGDENLKLDAIAGEAVAGDLISSAALLQGTPADELLQGLGEVDQTLIGGGGSDTLLGGGGDDLLFGDQAFEGPAEGDTVYRLYLATLDRAPNLEGYGNWSARLESGAKTLEEVASGFTGSAEFQKTYGALDNEGFVTLLYNNVLDRDPDATGLANWTARLDGGSWSRPEVVLGFSQSAEFIAKTAADAAAYGIHHALSEGGAASWGDDVFRLYQATLDRAPDVTGFDNWSGRLADGRAYLEVVDGFVQSAEFQKTYGALDNGAFVDLLYNNVLGRDADATGLANWTARLDGGMSRSEVVQGFAQSAEFIAGTEADYEAWMRGQGIDDVLDGGTGDDILVGGAHADLFLFASGGSATIADFEAWDTLRLEGFGFADTAAARAAFVQDGDDLLLTAGGSDLVLLGTDLDLMTGARLELA</sequence>
<dbReference type="Gene3D" id="1.10.3130.20">
    <property type="entry name" value="Phycobilisome linker domain"/>
    <property type="match status" value="2"/>
</dbReference>
<dbReference type="RefSeq" id="WP_260349867.1">
    <property type="nucleotide sequence ID" value="NZ_NTHN02000041.1"/>
</dbReference>
<dbReference type="SUPFAM" id="SSF55797">
    <property type="entry name" value="PR-1-like"/>
    <property type="match status" value="1"/>
</dbReference>
<feature type="domain" description="DUF4214" evidence="2">
    <location>
        <begin position="382"/>
        <end position="451"/>
    </location>
</feature>
<dbReference type="Proteomes" id="UP000217448">
    <property type="component" value="Unassembled WGS sequence"/>
</dbReference>
<dbReference type="PANTHER" id="PTHR31157">
    <property type="entry name" value="SCP DOMAIN-CONTAINING PROTEIN"/>
    <property type="match status" value="1"/>
</dbReference>
<dbReference type="Gene3D" id="3.40.33.10">
    <property type="entry name" value="CAP"/>
    <property type="match status" value="1"/>
</dbReference>
<dbReference type="InterPro" id="IPR025282">
    <property type="entry name" value="DUF4214"/>
</dbReference>
<dbReference type="PANTHER" id="PTHR31157:SF1">
    <property type="entry name" value="SCP DOMAIN-CONTAINING PROTEIN"/>
    <property type="match status" value="1"/>
</dbReference>
<proteinExistence type="predicted"/>
<feature type="domain" description="DUF4214" evidence="2">
    <location>
        <begin position="513"/>
        <end position="578"/>
    </location>
</feature>
<dbReference type="SUPFAM" id="SSF49464">
    <property type="entry name" value="Carboxypeptidase regulatory domain-like"/>
    <property type="match status" value="1"/>
</dbReference>
<dbReference type="EMBL" id="NTHN02000041">
    <property type="protein sequence ID" value="MCT4372255.1"/>
    <property type="molecule type" value="Genomic_DNA"/>
</dbReference>
<dbReference type="InterPro" id="IPR038255">
    <property type="entry name" value="PBS_linker_sf"/>
</dbReference>